<feature type="region of interest" description="Disordered" evidence="1">
    <location>
        <begin position="1"/>
        <end position="23"/>
    </location>
</feature>
<evidence type="ECO:0000313" key="3">
    <source>
        <dbReference type="EMBL" id="GAA4672303.1"/>
    </source>
</evidence>
<evidence type="ECO:0008006" key="5">
    <source>
        <dbReference type="Google" id="ProtNLM"/>
    </source>
</evidence>
<protein>
    <recommendedName>
        <fullName evidence="5">Phage holin family protein</fullName>
    </recommendedName>
</protein>
<name>A0ABP8VW95_9ACTN</name>
<dbReference type="Proteomes" id="UP001500621">
    <property type="component" value="Unassembled WGS sequence"/>
</dbReference>
<comment type="caution">
    <text evidence="3">The sequence shown here is derived from an EMBL/GenBank/DDBJ whole genome shotgun (WGS) entry which is preliminary data.</text>
</comment>
<dbReference type="Pfam" id="PF07332">
    <property type="entry name" value="Phage_holin_3_6"/>
    <property type="match status" value="1"/>
</dbReference>
<keyword evidence="2" id="KW-0472">Membrane</keyword>
<feature type="transmembrane region" description="Helical" evidence="2">
    <location>
        <begin position="61"/>
        <end position="86"/>
    </location>
</feature>
<feature type="transmembrane region" description="Helical" evidence="2">
    <location>
        <begin position="92"/>
        <end position="113"/>
    </location>
</feature>
<sequence length="140" mass="14462">MSQQHLPGATGDAATTPPPEERSLSDVLGAVAEDLTDLFRTELDLAKAELKQEAGRAGKGAGMLGGAAVAGHLVLALLSVVVIALLDLALPLWAAALIVTALWAAVAAALALLGRRELQSSNPQLPRTQQSLQSLKENAR</sequence>
<evidence type="ECO:0000256" key="1">
    <source>
        <dbReference type="SAM" id="MobiDB-lite"/>
    </source>
</evidence>
<evidence type="ECO:0000256" key="2">
    <source>
        <dbReference type="SAM" id="Phobius"/>
    </source>
</evidence>
<evidence type="ECO:0000313" key="4">
    <source>
        <dbReference type="Proteomes" id="UP001500621"/>
    </source>
</evidence>
<keyword evidence="4" id="KW-1185">Reference proteome</keyword>
<dbReference type="InterPro" id="IPR009937">
    <property type="entry name" value="Phage_holin_3_6"/>
</dbReference>
<proteinExistence type="predicted"/>
<organism evidence="3 4">
    <name type="scientific">Nocardioides nanhaiensis</name>
    <dbReference type="NCBI Taxonomy" id="1476871"/>
    <lineage>
        <taxon>Bacteria</taxon>
        <taxon>Bacillati</taxon>
        <taxon>Actinomycetota</taxon>
        <taxon>Actinomycetes</taxon>
        <taxon>Propionibacteriales</taxon>
        <taxon>Nocardioidaceae</taxon>
        <taxon>Nocardioides</taxon>
    </lineage>
</organism>
<keyword evidence="2" id="KW-1133">Transmembrane helix</keyword>
<gene>
    <name evidence="3" type="ORF">GCM10023226_06370</name>
</gene>
<dbReference type="RefSeq" id="WP_345262600.1">
    <property type="nucleotide sequence ID" value="NZ_BAABIM010000001.1"/>
</dbReference>
<keyword evidence="2" id="KW-0812">Transmembrane</keyword>
<dbReference type="EMBL" id="BAABIM010000001">
    <property type="protein sequence ID" value="GAA4672303.1"/>
    <property type="molecule type" value="Genomic_DNA"/>
</dbReference>
<accession>A0ABP8VW95</accession>
<reference evidence="4" key="1">
    <citation type="journal article" date="2019" name="Int. J. Syst. Evol. Microbiol.">
        <title>The Global Catalogue of Microorganisms (GCM) 10K type strain sequencing project: providing services to taxonomists for standard genome sequencing and annotation.</title>
        <authorList>
            <consortium name="The Broad Institute Genomics Platform"/>
            <consortium name="The Broad Institute Genome Sequencing Center for Infectious Disease"/>
            <person name="Wu L."/>
            <person name="Ma J."/>
        </authorList>
    </citation>
    <scope>NUCLEOTIDE SEQUENCE [LARGE SCALE GENOMIC DNA]</scope>
    <source>
        <strain evidence="4">JCM 18127</strain>
    </source>
</reference>